<accession>A0A0W8G101</accession>
<sequence length="202" mass="22883">MHNLKIFIRTTLFGGFLIVLPIVILLMVLNWMFDAMTGYIRPITNLLIETTRTNEFVASFFAFVLIILIFFLVGLLVKTEMGKLSFELFEKKFLSKIFGYRIIKETVLQIFGEEKNLFKAVALVKLFGNETLMTAFVTDEHPDGSYTVFIPSGPAPTAGFVYHVKREQITIVDIPVDQALRTILSLGGGSKKIMEKYKLASQ</sequence>
<reference evidence="2" key="1">
    <citation type="journal article" date="2015" name="Proc. Natl. Acad. Sci. U.S.A.">
        <title>Networks of energetic and metabolic interactions define dynamics in microbial communities.</title>
        <authorList>
            <person name="Embree M."/>
            <person name="Liu J.K."/>
            <person name="Al-Bassam M.M."/>
            <person name="Zengler K."/>
        </authorList>
    </citation>
    <scope>NUCLEOTIDE SEQUENCE</scope>
</reference>
<dbReference type="InterPro" id="IPR007462">
    <property type="entry name" value="COV1-like"/>
</dbReference>
<keyword evidence="1" id="KW-1133">Transmembrane helix</keyword>
<proteinExistence type="predicted"/>
<dbReference type="PANTHER" id="PTHR31876">
    <property type="entry name" value="COV-LIKE PROTEIN 1"/>
    <property type="match status" value="1"/>
</dbReference>
<dbReference type="EMBL" id="LNQE01000405">
    <property type="protein sequence ID" value="KUG26789.1"/>
    <property type="molecule type" value="Genomic_DNA"/>
</dbReference>
<dbReference type="Pfam" id="PF04367">
    <property type="entry name" value="DUF502"/>
    <property type="match status" value="1"/>
</dbReference>
<feature type="transmembrane region" description="Helical" evidence="1">
    <location>
        <begin position="12"/>
        <end position="33"/>
    </location>
</feature>
<dbReference type="PANTHER" id="PTHR31876:SF26">
    <property type="entry name" value="PROTEIN LIKE COV 2"/>
    <property type="match status" value="1"/>
</dbReference>
<feature type="transmembrane region" description="Helical" evidence="1">
    <location>
        <begin position="56"/>
        <end position="77"/>
    </location>
</feature>
<keyword evidence="1" id="KW-0812">Transmembrane</keyword>
<keyword evidence="1" id="KW-0472">Membrane</keyword>
<name>A0A0W8G101_9ZZZZ</name>
<dbReference type="AlphaFoldDB" id="A0A0W8G101"/>
<gene>
    <name evidence="2" type="ORF">ASZ90_003369</name>
</gene>
<protein>
    <submittedName>
        <fullName evidence="2">Transporter</fullName>
    </submittedName>
</protein>
<comment type="caution">
    <text evidence="2">The sequence shown here is derived from an EMBL/GenBank/DDBJ whole genome shotgun (WGS) entry which is preliminary data.</text>
</comment>
<evidence type="ECO:0000256" key="1">
    <source>
        <dbReference type="SAM" id="Phobius"/>
    </source>
</evidence>
<organism evidence="2">
    <name type="scientific">hydrocarbon metagenome</name>
    <dbReference type="NCBI Taxonomy" id="938273"/>
    <lineage>
        <taxon>unclassified sequences</taxon>
        <taxon>metagenomes</taxon>
        <taxon>ecological metagenomes</taxon>
    </lineage>
</organism>
<evidence type="ECO:0000313" key="2">
    <source>
        <dbReference type="EMBL" id="KUG26789.1"/>
    </source>
</evidence>